<proteinExistence type="predicted"/>
<dbReference type="EMBL" id="JAGFNS010000004">
    <property type="protein sequence ID" value="MBO3737625.1"/>
    <property type="molecule type" value="Genomic_DNA"/>
</dbReference>
<dbReference type="InterPro" id="IPR011990">
    <property type="entry name" value="TPR-like_helical_dom_sf"/>
</dbReference>
<evidence type="ECO:0000313" key="5">
    <source>
        <dbReference type="Proteomes" id="UP000679690"/>
    </source>
</evidence>
<evidence type="ECO:0000256" key="2">
    <source>
        <dbReference type="ARBA" id="ARBA00022840"/>
    </source>
</evidence>
<keyword evidence="5" id="KW-1185">Reference proteome</keyword>
<dbReference type="SMART" id="SM00421">
    <property type="entry name" value="HTH_LUXR"/>
    <property type="match status" value="1"/>
</dbReference>
<dbReference type="PRINTS" id="PR00038">
    <property type="entry name" value="HTHLUXR"/>
</dbReference>
<dbReference type="PANTHER" id="PTHR16305">
    <property type="entry name" value="TESTICULAR SOLUBLE ADENYLYL CYCLASE"/>
    <property type="match status" value="1"/>
</dbReference>
<dbReference type="Pfam" id="PF00196">
    <property type="entry name" value="GerE"/>
    <property type="match status" value="1"/>
</dbReference>
<dbReference type="Gene3D" id="1.10.10.10">
    <property type="entry name" value="Winged helix-like DNA-binding domain superfamily/Winged helix DNA-binding domain"/>
    <property type="match status" value="1"/>
</dbReference>
<dbReference type="Proteomes" id="UP000679690">
    <property type="component" value="Unassembled WGS sequence"/>
</dbReference>
<protein>
    <submittedName>
        <fullName evidence="4">AAA family ATPase</fullName>
    </submittedName>
</protein>
<dbReference type="InterPro" id="IPR036388">
    <property type="entry name" value="WH-like_DNA-bd_sf"/>
</dbReference>
<dbReference type="InterPro" id="IPR027417">
    <property type="entry name" value="P-loop_NTPase"/>
</dbReference>
<comment type="caution">
    <text evidence="4">The sequence shown here is derived from an EMBL/GenBank/DDBJ whole genome shotgun (WGS) entry which is preliminary data.</text>
</comment>
<organism evidence="4 5">
    <name type="scientific">Actinoplanes flavus</name>
    <dbReference type="NCBI Taxonomy" id="2820290"/>
    <lineage>
        <taxon>Bacteria</taxon>
        <taxon>Bacillati</taxon>
        <taxon>Actinomycetota</taxon>
        <taxon>Actinomycetes</taxon>
        <taxon>Micromonosporales</taxon>
        <taxon>Micromonosporaceae</taxon>
        <taxon>Actinoplanes</taxon>
    </lineage>
</organism>
<dbReference type="Pfam" id="PF13191">
    <property type="entry name" value="AAA_16"/>
    <property type="match status" value="1"/>
</dbReference>
<dbReference type="SUPFAM" id="SSF48452">
    <property type="entry name" value="TPR-like"/>
    <property type="match status" value="1"/>
</dbReference>
<accession>A0ABS3UFR0</accession>
<feature type="domain" description="HTH luxR-type" evidence="3">
    <location>
        <begin position="832"/>
        <end position="897"/>
    </location>
</feature>
<dbReference type="PROSITE" id="PS00622">
    <property type="entry name" value="HTH_LUXR_1"/>
    <property type="match status" value="1"/>
</dbReference>
<evidence type="ECO:0000256" key="1">
    <source>
        <dbReference type="ARBA" id="ARBA00022741"/>
    </source>
</evidence>
<gene>
    <name evidence="4" type="ORF">J5X75_08835</name>
</gene>
<dbReference type="SUPFAM" id="SSF52540">
    <property type="entry name" value="P-loop containing nucleoside triphosphate hydrolases"/>
    <property type="match status" value="1"/>
</dbReference>
<dbReference type="SUPFAM" id="SSF46894">
    <property type="entry name" value="C-terminal effector domain of the bipartite response regulators"/>
    <property type="match status" value="1"/>
</dbReference>
<dbReference type="InterPro" id="IPR000792">
    <property type="entry name" value="Tscrpt_reg_LuxR_C"/>
</dbReference>
<dbReference type="Gene3D" id="1.25.40.10">
    <property type="entry name" value="Tetratricopeptide repeat domain"/>
    <property type="match status" value="1"/>
</dbReference>
<dbReference type="RefSeq" id="WP_208466814.1">
    <property type="nucleotide sequence ID" value="NZ_JAGFNS010000004.1"/>
</dbReference>
<dbReference type="PANTHER" id="PTHR16305:SF35">
    <property type="entry name" value="TRANSCRIPTIONAL ACTIVATOR DOMAIN"/>
    <property type="match status" value="1"/>
</dbReference>
<evidence type="ECO:0000259" key="3">
    <source>
        <dbReference type="PROSITE" id="PS50043"/>
    </source>
</evidence>
<reference evidence="4 5" key="1">
    <citation type="submission" date="2021-03" db="EMBL/GenBank/DDBJ databases">
        <title>Actinoplanes flavus sp. nov., a novel actinomycete isolated from Coconut Palm rhizosphere soil.</title>
        <authorList>
            <person name="Luo X."/>
        </authorList>
    </citation>
    <scope>NUCLEOTIDE SEQUENCE [LARGE SCALE GENOMIC DNA]</scope>
    <source>
        <strain evidence="4 5">NEAU-H7</strain>
    </source>
</reference>
<evidence type="ECO:0000313" key="4">
    <source>
        <dbReference type="EMBL" id="MBO3737625.1"/>
    </source>
</evidence>
<keyword evidence="2" id="KW-0067">ATP-binding</keyword>
<dbReference type="InterPro" id="IPR016032">
    <property type="entry name" value="Sig_transdc_resp-reg_C-effctor"/>
</dbReference>
<dbReference type="CDD" id="cd06170">
    <property type="entry name" value="LuxR_C_like"/>
    <property type="match status" value="1"/>
</dbReference>
<keyword evidence="1" id="KW-0547">Nucleotide-binding</keyword>
<name>A0ABS3UFR0_9ACTN</name>
<sequence length="898" mass="96067">MYVQRSLVGRAPEQATIGGLLDRAADGGAALVIRGAPGVGKSALLEWAAATAGEKFQLLRAAGSVTEFGLPYAALHQVMRPVLGHRNRLAPKYRLALDVAFGRTSGAPPEQSTVAMAALDLLAEAAADRPILLLADDAQWMDVASQQTLAFLARRVTADRIVLLATHRDTEPGLLLDAAVPAVEIGPLDARSAADLLDGAAGALDPGVRARVLDAARGNPLALLELPRAAGLYPGAGAGRIALTARLEYSFLARTGELDAPTTTVLEVAALSDADDVAEIVTAAEFLASPGAPPSLDPAVAAGLIVVDGASVRFRHPLIRSAILQRLGPDRRRACHAALARALSGQPERSVWHRAGAALRPDAALAAELEQHADRAIRRGAQAFAVRALERAAQLSDDRRDRAARTYRAAALAYTAGQPKSGERLRRHHRDLIDGGHDELRHEWLNELADSDHGGEQRIHTLLGHAERATATGDHTLATDFLRAAALRCWNLSPGRPVGREVIAVAERLGVTDIATRAQLLAYGSPFDSDGTIRALIAQVPPAGRDAATTYRLAHAAACAGASDVSEGLLTEAADRIRSEGHLHTLGRTLSLLAWSALRRGSWSHAVAAAEESTRLCAETRQPFWEAASLVAHAMVAAFRGDFTGAENLVVAADRLNPRRFATIDAVAQLARAAVAFGQGRYEQAFTCLAQLHDPGGSAYHPAHALWSLAGLAEAAVACGREDAARTLIARLPAEVRATTSPTGRMNLTFAEAVLTDSFTTAMAADMTMWPYERYRLSFAYGMSLRRRRRVRESRDHLRTARDGFDSIGAHPLADRARTELRAAGERSDSPVTDVWDSLSPQEIQIASMVARGMTNRDIAKSLFISHRTVGSHLYRMFPKLGITSRGELQRMAAEHER</sequence>
<dbReference type="InterPro" id="IPR041664">
    <property type="entry name" value="AAA_16"/>
</dbReference>
<dbReference type="PROSITE" id="PS50043">
    <property type="entry name" value="HTH_LUXR_2"/>
    <property type="match status" value="1"/>
</dbReference>